<evidence type="ECO:0000256" key="2">
    <source>
        <dbReference type="ARBA" id="ARBA00007200"/>
    </source>
</evidence>
<organism evidence="11 12">
    <name type="scientific">Adineta ricciae</name>
    <name type="common">Rotifer</name>
    <dbReference type="NCBI Taxonomy" id="249248"/>
    <lineage>
        <taxon>Eukaryota</taxon>
        <taxon>Metazoa</taxon>
        <taxon>Spiralia</taxon>
        <taxon>Gnathifera</taxon>
        <taxon>Rotifera</taxon>
        <taxon>Eurotatoria</taxon>
        <taxon>Bdelloidea</taxon>
        <taxon>Adinetida</taxon>
        <taxon>Adinetidae</taxon>
        <taxon>Adineta</taxon>
    </lineage>
</organism>
<keyword evidence="4" id="KW-0677">Repeat</keyword>
<feature type="domain" description="Polycystin cation channel PKD1/PKD2" evidence="9">
    <location>
        <begin position="74"/>
        <end position="175"/>
    </location>
</feature>
<dbReference type="InterPro" id="IPR046791">
    <property type="entry name" value="Polycystin_dom"/>
</dbReference>
<gene>
    <name evidence="11" type="ORF">XAT740_LOCUS59469</name>
</gene>
<evidence type="ECO:0000256" key="8">
    <source>
        <dbReference type="SAM" id="Phobius"/>
    </source>
</evidence>
<evidence type="ECO:0000256" key="3">
    <source>
        <dbReference type="ARBA" id="ARBA00022692"/>
    </source>
</evidence>
<keyword evidence="5 8" id="KW-1133">Transmembrane helix</keyword>
<keyword evidence="12" id="KW-1185">Reference proteome</keyword>
<dbReference type="GO" id="GO:0005261">
    <property type="term" value="F:monoatomic cation channel activity"/>
    <property type="evidence" value="ECO:0007669"/>
    <property type="project" value="TreeGrafter"/>
</dbReference>
<keyword evidence="6 8" id="KW-0472">Membrane</keyword>
<evidence type="ECO:0000259" key="10">
    <source>
        <dbReference type="Pfam" id="PF20519"/>
    </source>
</evidence>
<sequence length="250" mass="30020">EFRGCLSELRSNLSLLRQFKWIDQYTRAILIQMSLYNPNIQMFTSVSFLLELLPAGGVSPSTRFEPFYVQGLTSIVYLIIIVIHVLFLIYYIIKEFQDIHHLKIGYICRIWSFIRLGIIICSWIGMAIYLWRYVEIKRVTNLFHDTNGYLYINLQLIAYINDIFNIIIGFCCFFDHFRRVQKKAKSSQNEDQEAFNYMVKKVICWLGFIKPNQFDCQDEKDEAVRLEYYDTFQYFPIVTDRLMEILYRMR</sequence>
<feature type="domain" description="Polycystin" evidence="10">
    <location>
        <begin position="10"/>
        <end position="67"/>
    </location>
</feature>
<dbReference type="InterPro" id="IPR003915">
    <property type="entry name" value="PKD_2"/>
</dbReference>
<dbReference type="PANTHER" id="PTHR46730">
    <property type="entry name" value="POLYCYSTIN-1"/>
    <property type="match status" value="1"/>
</dbReference>
<dbReference type="Proteomes" id="UP000663828">
    <property type="component" value="Unassembled WGS sequence"/>
</dbReference>
<evidence type="ECO:0000259" key="9">
    <source>
        <dbReference type="Pfam" id="PF08016"/>
    </source>
</evidence>
<evidence type="ECO:0000256" key="7">
    <source>
        <dbReference type="ARBA" id="ARBA00023180"/>
    </source>
</evidence>
<feature type="transmembrane region" description="Helical" evidence="8">
    <location>
        <begin position="151"/>
        <end position="174"/>
    </location>
</feature>
<evidence type="ECO:0000313" key="11">
    <source>
        <dbReference type="EMBL" id="CAF1675262.1"/>
    </source>
</evidence>
<dbReference type="Pfam" id="PF20519">
    <property type="entry name" value="Polycystin_dom"/>
    <property type="match status" value="1"/>
</dbReference>
<feature type="non-terminal residue" evidence="11">
    <location>
        <position position="1"/>
    </location>
</feature>
<comment type="subcellular location">
    <subcellularLocation>
        <location evidence="1">Membrane</location>
        <topology evidence="1">Multi-pass membrane protein</topology>
    </subcellularLocation>
</comment>
<dbReference type="PANTHER" id="PTHR46730:SF1">
    <property type="entry name" value="PLAT DOMAIN-CONTAINING PROTEIN"/>
    <property type="match status" value="1"/>
</dbReference>
<evidence type="ECO:0000313" key="12">
    <source>
        <dbReference type="Proteomes" id="UP000663828"/>
    </source>
</evidence>
<dbReference type="GO" id="GO:0005509">
    <property type="term" value="F:calcium ion binding"/>
    <property type="evidence" value="ECO:0007669"/>
    <property type="project" value="InterPro"/>
</dbReference>
<feature type="transmembrane region" description="Helical" evidence="8">
    <location>
        <begin position="113"/>
        <end position="131"/>
    </location>
</feature>
<comment type="similarity">
    <text evidence="2">Belongs to the polycystin family.</text>
</comment>
<dbReference type="GO" id="GO:0005886">
    <property type="term" value="C:plasma membrane"/>
    <property type="evidence" value="ECO:0007669"/>
    <property type="project" value="TreeGrafter"/>
</dbReference>
<accession>A0A816GKJ9</accession>
<dbReference type="InterPro" id="IPR013122">
    <property type="entry name" value="PKD1_2_channel"/>
</dbReference>
<keyword evidence="3 8" id="KW-0812">Transmembrane</keyword>
<feature type="transmembrane region" description="Helical" evidence="8">
    <location>
        <begin position="67"/>
        <end position="93"/>
    </location>
</feature>
<evidence type="ECO:0000256" key="1">
    <source>
        <dbReference type="ARBA" id="ARBA00004141"/>
    </source>
</evidence>
<dbReference type="GO" id="GO:0006816">
    <property type="term" value="P:calcium ion transport"/>
    <property type="evidence" value="ECO:0007669"/>
    <property type="project" value="TreeGrafter"/>
</dbReference>
<keyword evidence="7" id="KW-0325">Glycoprotein</keyword>
<name>A0A816GKJ9_ADIRI</name>
<proteinExistence type="inferred from homology"/>
<reference evidence="11" key="1">
    <citation type="submission" date="2021-02" db="EMBL/GenBank/DDBJ databases">
        <authorList>
            <person name="Nowell W R."/>
        </authorList>
    </citation>
    <scope>NUCLEOTIDE SEQUENCE</scope>
</reference>
<evidence type="ECO:0000256" key="6">
    <source>
        <dbReference type="ARBA" id="ARBA00023136"/>
    </source>
</evidence>
<dbReference type="EMBL" id="CAJNOR010013805">
    <property type="protein sequence ID" value="CAF1675262.1"/>
    <property type="molecule type" value="Genomic_DNA"/>
</dbReference>
<protein>
    <submittedName>
        <fullName evidence="11">Uncharacterized protein</fullName>
    </submittedName>
</protein>
<evidence type="ECO:0000256" key="5">
    <source>
        <dbReference type="ARBA" id="ARBA00022989"/>
    </source>
</evidence>
<evidence type="ECO:0000256" key="4">
    <source>
        <dbReference type="ARBA" id="ARBA00022737"/>
    </source>
</evidence>
<dbReference type="Pfam" id="PF08016">
    <property type="entry name" value="PKD_channel"/>
    <property type="match status" value="1"/>
</dbReference>
<comment type="caution">
    <text evidence="11">The sequence shown here is derived from an EMBL/GenBank/DDBJ whole genome shotgun (WGS) entry which is preliminary data.</text>
</comment>
<dbReference type="AlphaFoldDB" id="A0A816GKJ9"/>
<dbReference type="PRINTS" id="PR01433">
    <property type="entry name" value="POLYCYSTIN2"/>
</dbReference>